<dbReference type="Gene3D" id="3.90.950.10">
    <property type="match status" value="1"/>
</dbReference>
<evidence type="ECO:0000256" key="5">
    <source>
        <dbReference type="ARBA" id="ARBA00022741"/>
    </source>
</evidence>
<dbReference type="PANTHER" id="PTHR11067:SF9">
    <property type="entry name" value="INOSINE TRIPHOSPHATE PYROPHOSPHATASE"/>
    <property type="match status" value="1"/>
</dbReference>
<evidence type="ECO:0000256" key="10">
    <source>
        <dbReference type="ARBA" id="ARBA00052017"/>
    </source>
</evidence>
<organism evidence="17">
    <name type="scientific">bioreactor metagenome</name>
    <dbReference type="NCBI Taxonomy" id="1076179"/>
    <lineage>
        <taxon>unclassified sequences</taxon>
        <taxon>metagenomes</taxon>
        <taxon>ecological metagenomes</taxon>
    </lineage>
</organism>
<dbReference type="GO" id="GO:0005737">
    <property type="term" value="C:cytoplasm"/>
    <property type="evidence" value="ECO:0007669"/>
    <property type="project" value="TreeGrafter"/>
</dbReference>
<evidence type="ECO:0000256" key="4">
    <source>
        <dbReference type="ARBA" id="ARBA00022723"/>
    </source>
</evidence>
<proteinExistence type="inferred from homology"/>
<dbReference type="CDD" id="cd00515">
    <property type="entry name" value="HAM1"/>
    <property type="match status" value="1"/>
</dbReference>
<comment type="similarity">
    <text evidence="2">Belongs to the HAM1 NTPase family.</text>
</comment>
<dbReference type="EC" id="3.6.1.66" evidence="11"/>
<dbReference type="AlphaFoldDB" id="A0A644U0A1"/>
<dbReference type="GO" id="GO:0035870">
    <property type="term" value="F:dITP diphosphatase activity"/>
    <property type="evidence" value="ECO:0007669"/>
    <property type="project" value="UniProtKB-ARBA"/>
</dbReference>
<evidence type="ECO:0000256" key="8">
    <source>
        <dbReference type="ARBA" id="ARBA00023080"/>
    </source>
</evidence>
<evidence type="ECO:0000256" key="12">
    <source>
        <dbReference type="ARBA" id="ARBA00071289"/>
    </source>
</evidence>
<evidence type="ECO:0000256" key="11">
    <source>
        <dbReference type="ARBA" id="ARBA00066468"/>
    </source>
</evidence>
<dbReference type="GO" id="GO:0009146">
    <property type="term" value="P:purine nucleoside triphosphate catabolic process"/>
    <property type="evidence" value="ECO:0007669"/>
    <property type="project" value="UniProtKB-ARBA"/>
</dbReference>
<keyword evidence="5" id="KW-0547">Nucleotide-binding</keyword>
<dbReference type="FunFam" id="3.90.950.10:FF:000001">
    <property type="entry name" value="dITP/XTP pyrophosphatase"/>
    <property type="match status" value="1"/>
</dbReference>
<protein>
    <recommendedName>
        <fullName evidence="12">dITP/XTP pyrophosphatase</fullName>
        <ecNumber evidence="11">3.6.1.66</ecNumber>
    </recommendedName>
    <alternativeName>
        <fullName evidence="13">Non-canonical purine NTP pyrophosphatase</fullName>
    </alternativeName>
    <alternativeName>
        <fullName evidence="14">Non-standard purine NTP pyrophosphatase</fullName>
    </alternativeName>
    <alternativeName>
        <fullName evidence="16">Nucleoside-triphosphate diphosphatase</fullName>
    </alternativeName>
    <alternativeName>
        <fullName evidence="15">Nucleoside-triphosphate pyrophosphatase</fullName>
    </alternativeName>
</protein>
<evidence type="ECO:0000256" key="14">
    <source>
        <dbReference type="ARBA" id="ARBA00078805"/>
    </source>
</evidence>
<evidence type="ECO:0000256" key="9">
    <source>
        <dbReference type="ARBA" id="ARBA00051875"/>
    </source>
</evidence>
<comment type="catalytic activity">
    <reaction evidence="9">
        <text>dITP + H2O = dIMP + diphosphate + H(+)</text>
        <dbReference type="Rhea" id="RHEA:28342"/>
        <dbReference type="ChEBI" id="CHEBI:15377"/>
        <dbReference type="ChEBI" id="CHEBI:15378"/>
        <dbReference type="ChEBI" id="CHEBI:33019"/>
        <dbReference type="ChEBI" id="CHEBI:61194"/>
        <dbReference type="ChEBI" id="CHEBI:61382"/>
        <dbReference type="EC" id="3.6.1.66"/>
    </reaction>
</comment>
<dbReference type="GO" id="GO:0036220">
    <property type="term" value="F:ITP diphosphatase activity"/>
    <property type="evidence" value="ECO:0007669"/>
    <property type="project" value="UniProtKB-EC"/>
</dbReference>
<dbReference type="PANTHER" id="PTHR11067">
    <property type="entry name" value="INOSINE TRIPHOSPHATE PYROPHOSPHATASE/HAM1 PROTEIN"/>
    <property type="match status" value="1"/>
</dbReference>
<evidence type="ECO:0000256" key="2">
    <source>
        <dbReference type="ARBA" id="ARBA00008023"/>
    </source>
</evidence>
<keyword evidence="4" id="KW-0479">Metal-binding</keyword>
<evidence type="ECO:0000256" key="7">
    <source>
        <dbReference type="ARBA" id="ARBA00022842"/>
    </source>
</evidence>
<evidence type="ECO:0000313" key="17">
    <source>
        <dbReference type="EMBL" id="MPL71321.1"/>
    </source>
</evidence>
<dbReference type="NCBIfam" id="NF011396">
    <property type="entry name" value="PRK14821.1"/>
    <property type="match status" value="1"/>
</dbReference>
<evidence type="ECO:0000256" key="3">
    <source>
        <dbReference type="ARBA" id="ARBA00011738"/>
    </source>
</evidence>
<comment type="subunit">
    <text evidence="3">Homodimer.</text>
</comment>
<dbReference type="SUPFAM" id="SSF52972">
    <property type="entry name" value="ITPase-like"/>
    <property type="match status" value="1"/>
</dbReference>
<evidence type="ECO:0000256" key="6">
    <source>
        <dbReference type="ARBA" id="ARBA00022801"/>
    </source>
</evidence>
<dbReference type="GO" id="GO:0017111">
    <property type="term" value="F:ribonucleoside triphosphate phosphatase activity"/>
    <property type="evidence" value="ECO:0007669"/>
    <property type="project" value="InterPro"/>
</dbReference>
<accession>A0A644U0A1</accession>
<name>A0A644U0A1_9ZZZZ</name>
<comment type="caution">
    <text evidence="17">The sequence shown here is derived from an EMBL/GenBank/DDBJ whole genome shotgun (WGS) entry which is preliminary data.</text>
</comment>
<keyword evidence="7" id="KW-0460">Magnesium</keyword>
<dbReference type="Pfam" id="PF01725">
    <property type="entry name" value="Ham1p_like"/>
    <property type="match status" value="1"/>
</dbReference>
<dbReference type="HAMAP" id="MF_01405">
    <property type="entry name" value="Non_canon_purine_NTPase"/>
    <property type="match status" value="1"/>
</dbReference>
<gene>
    <name evidence="17" type="ORF">SDC9_17096</name>
</gene>
<dbReference type="NCBIfam" id="TIGR00042">
    <property type="entry name" value="RdgB/HAM1 family non-canonical purine NTP pyrophosphatase"/>
    <property type="match status" value="1"/>
</dbReference>
<dbReference type="GO" id="GO:0009117">
    <property type="term" value="P:nucleotide metabolic process"/>
    <property type="evidence" value="ECO:0007669"/>
    <property type="project" value="UniProtKB-KW"/>
</dbReference>
<dbReference type="InterPro" id="IPR020922">
    <property type="entry name" value="dITP/XTP_pyrophosphatase"/>
</dbReference>
<evidence type="ECO:0000256" key="13">
    <source>
        <dbReference type="ARBA" id="ARBA00075987"/>
    </source>
</evidence>
<dbReference type="EMBL" id="VSSQ01000058">
    <property type="protein sequence ID" value="MPL71321.1"/>
    <property type="molecule type" value="Genomic_DNA"/>
</dbReference>
<evidence type="ECO:0000256" key="16">
    <source>
        <dbReference type="ARBA" id="ARBA00083635"/>
    </source>
</evidence>
<dbReference type="GO" id="GO:0046872">
    <property type="term" value="F:metal ion binding"/>
    <property type="evidence" value="ECO:0007669"/>
    <property type="project" value="UniProtKB-KW"/>
</dbReference>
<sequence>MITFITSNIHKVEEAENIFRKFNIELEHIDLGYTEPQGTLEEVAIAGAKYASRKLNKPVIVEDAGLFIKALEDFPGTYSSYVQDTIGNNGILKLMDEFKYDKDRYAEFRSVIGYCAPNIEPKIFLGKVSGIIAFEEIGNKGFAFDPIFYVPKMSKTFGELTTDEKNQFSHRRNSLELFVNWYKSNNE</sequence>
<reference evidence="17" key="1">
    <citation type="submission" date="2019-08" db="EMBL/GenBank/DDBJ databases">
        <authorList>
            <person name="Kucharzyk K."/>
            <person name="Murdoch R.W."/>
            <person name="Higgins S."/>
            <person name="Loffler F."/>
        </authorList>
    </citation>
    <scope>NUCLEOTIDE SEQUENCE</scope>
</reference>
<dbReference type="GO" id="GO:0000166">
    <property type="term" value="F:nucleotide binding"/>
    <property type="evidence" value="ECO:0007669"/>
    <property type="project" value="UniProtKB-KW"/>
</dbReference>
<keyword evidence="8" id="KW-0546">Nucleotide metabolism</keyword>
<keyword evidence="6 17" id="KW-0378">Hydrolase</keyword>
<dbReference type="InterPro" id="IPR002637">
    <property type="entry name" value="RdgB/HAM1"/>
</dbReference>
<dbReference type="GO" id="GO:0036222">
    <property type="term" value="F:XTP diphosphatase activity"/>
    <property type="evidence" value="ECO:0007669"/>
    <property type="project" value="RHEA"/>
</dbReference>
<dbReference type="InterPro" id="IPR029001">
    <property type="entry name" value="ITPase-like_fam"/>
</dbReference>
<comment type="catalytic activity">
    <reaction evidence="10">
        <text>XTP + H2O = XMP + diphosphate + H(+)</text>
        <dbReference type="Rhea" id="RHEA:28610"/>
        <dbReference type="ChEBI" id="CHEBI:15377"/>
        <dbReference type="ChEBI" id="CHEBI:15378"/>
        <dbReference type="ChEBI" id="CHEBI:33019"/>
        <dbReference type="ChEBI" id="CHEBI:57464"/>
        <dbReference type="ChEBI" id="CHEBI:61314"/>
        <dbReference type="EC" id="3.6.1.66"/>
    </reaction>
</comment>
<evidence type="ECO:0000256" key="15">
    <source>
        <dbReference type="ARBA" id="ARBA00083186"/>
    </source>
</evidence>
<evidence type="ECO:0000256" key="1">
    <source>
        <dbReference type="ARBA" id="ARBA00001946"/>
    </source>
</evidence>
<comment type="cofactor">
    <cofactor evidence="1">
        <name>Mg(2+)</name>
        <dbReference type="ChEBI" id="CHEBI:18420"/>
    </cofactor>
</comment>